<protein>
    <submittedName>
        <fullName evidence="9">Methyl-accepting chemotaxis protein</fullName>
    </submittedName>
</protein>
<evidence type="ECO:0000256" key="6">
    <source>
        <dbReference type="SAM" id="Phobius"/>
    </source>
</evidence>
<comment type="similarity">
    <text evidence="3">Belongs to the methyl-accepting chemotaxis (MCP) protein family.</text>
</comment>
<dbReference type="GO" id="GO:0007165">
    <property type="term" value="P:signal transduction"/>
    <property type="evidence" value="ECO:0007669"/>
    <property type="project" value="UniProtKB-KW"/>
</dbReference>
<dbReference type="InterPro" id="IPR004090">
    <property type="entry name" value="Chemotax_Me-accpt_rcpt"/>
</dbReference>
<dbReference type="GO" id="GO:0004888">
    <property type="term" value="F:transmembrane signaling receptor activity"/>
    <property type="evidence" value="ECO:0007669"/>
    <property type="project" value="InterPro"/>
</dbReference>
<feature type="compositionally biased region" description="Low complexity" evidence="5">
    <location>
        <begin position="316"/>
        <end position="325"/>
    </location>
</feature>
<feature type="domain" description="Methyl-accepting transducer" evidence="7">
    <location>
        <begin position="268"/>
        <end position="504"/>
    </location>
</feature>
<dbReference type="PROSITE" id="PS50111">
    <property type="entry name" value="CHEMOTAXIS_TRANSDUC_2"/>
    <property type="match status" value="1"/>
</dbReference>
<sequence>MLRNMRVAQRAMLFFGLLGLITLMLGLFSVQQLSRLNNSVNMLGKESLPKVEGIGEMRRDFLYTRLYAVNLVNSKTKEQSKQFSQRLAEVTASYKAAEADMKNRVNTPESKQKLQAIVSDKNEYDLRVQQLLGMMADADPEAIRKFRVQHIDALSIGITDGLNDLAHYEGEVAAKAAETAAASYSTSSMAIYIAIAAALLAVVILASLFSNSIVAPLDKAVRAAQRIASGDLSQSISDHGRDEAADMMAAMHQMQDQLRSTLNHIADSSQQLSTTSEELSVVTNESSEIVHQQSAQLEQAATAVNELTVAVDEVANSASTTSSNSEQVNDKARQGQNTLNETIRTIDQLAGEIGNTADGISALAGNVKDIGQVIDVIRSIAEQTNLLALNAAIEAARAGESGRGFAVVADEVRALAHRTQESTKEIERMIQTVQTATDAAVVNTENSNRWAMSTLKMANEAGTSLGEITGLISQINEQNLNIASAAEEQAMVAREVDKNLVAIRDLSFQTSAGANQTNASSQELARLAEQLNALLLKFRL</sequence>
<keyword evidence="6" id="KW-1133">Transmembrane helix</keyword>
<dbReference type="InterPro" id="IPR024478">
    <property type="entry name" value="HlyB_4HB_MCP"/>
</dbReference>
<proteinExistence type="inferred from homology"/>
<dbReference type="CDD" id="cd11386">
    <property type="entry name" value="MCP_signal"/>
    <property type="match status" value="1"/>
</dbReference>
<feature type="transmembrane region" description="Helical" evidence="6">
    <location>
        <begin position="189"/>
        <end position="209"/>
    </location>
</feature>
<dbReference type="Gene3D" id="1.10.287.950">
    <property type="entry name" value="Methyl-accepting chemotaxis protein"/>
    <property type="match status" value="1"/>
</dbReference>
<dbReference type="GO" id="GO:0016020">
    <property type="term" value="C:membrane"/>
    <property type="evidence" value="ECO:0007669"/>
    <property type="project" value="UniProtKB-SubCell"/>
</dbReference>
<evidence type="ECO:0000313" key="9">
    <source>
        <dbReference type="EMBL" id="MCT7358155.1"/>
    </source>
</evidence>
<dbReference type="RefSeq" id="WP_260975075.1">
    <property type="nucleotide sequence ID" value="NZ_JAOANI010000012.1"/>
</dbReference>
<dbReference type="PROSITE" id="PS50885">
    <property type="entry name" value="HAMP"/>
    <property type="match status" value="1"/>
</dbReference>
<keyword evidence="10" id="KW-1185">Reference proteome</keyword>
<dbReference type="FunFam" id="1.10.287.950:FF:000001">
    <property type="entry name" value="Methyl-accepting chemotaxis sensory transducer"/>
    <property type="match status" value="1"/>
</dbReference>
<keyword evidence="6" id="KW-0472">Membrane</keyword>
<evidence type="ECO:0000256" key="2">
    <source>
        <dbReference type="ARBA" id="ARBA00023224"/>
    </source>
</evidence>
<comment type="subcellular location">
    <subcellularLocation>
        <location evidence="1">Membrane</location>
    </subcellularLocation>
</comment>
<dbReference type="PRINTS" id="PR00260">
    <property type="entry name" value="CHEMTRNSDUCR"/>
</dbReference>
<accession>A0A9X2WD76</accession>
<dbReference type="Pfam" id="PF00672">
    <property type="entry name" value="HAMP"/>
    <property type="match status" value="1"/>
</dbReference>
<evidence type="ECO:0000256" key="3">
    <source>
        <dbReference type="ARBA" id="ARBA00029447"/>
    </source>
</evidence>
<evidence type="ECO:0000256" key="1">
    <source>
        <dbReference type="ARBA" id="ARBA00004370"/>
    </source>
</evidence>
<dbReference type="EMBL" id="JAOANI010000012">
    <property type="protein sequence ID" value="MCT7358155.1"/>
    <property type="molecule type" value="Genomic_DNA"/>
</dbReference>
<dbReference type="SMART" id="SM00283">
    <property type="entry name" value="MA"/>
    <property type="match status" value="1"/>
</dbReference>
<dbReference type="PANTHER" id="PTHR32089">
    <property type="entry name" value="METHYL-ACCEPTING CHEMOTAXIS PROTEIN MCPB"/>
    <property type="match status" value="1"/>
</dbReference>
<evidence type="ECO:0000259" key="8">
    <source>
        <dbReference type="PROSITE" id="PS50885"/>
    </source>
</evidence>
<evidence type="ECO:0000313" key="10">
    <source>
        <dbReference type="Proteomes" id="UP001147830"/>
    </source>
</evidence>
<keyword evidence="6" id="KW-0812">Transmembrane</keyword>
<dbReference type="CDD" id="cd06225">
    <property type="entry name" value="HAMP"/>
    <property type="match status" value="1"/>
</dbReference>
<reference evidence="9" key="2">
    <citation type="submission" date="2022-08" db="EMBL/GenBank/DDBJ databases">
        <authorList>
            <person name="Dong C."/>
        </authorList>
    </citation>
    <scope>NUCLEOTIDE SEQUENCE</scope>
    <source>
        <strain evidence="9">59MF3M-4</strain>
    </source>
</reference>
<dbReference type="Pfam" id="PF12729">
    <property type="entry name" value="4HB_MCP_1"/>
    <property type="match status" value="1"/>
</dbReference>
<organism evidence="9 10">
    <name type="scientific">Thalassolituus pacificus</name>
    <dbReference type="NCBI Taxonomy" id="2975440"/>
    <lineage>
        <taxon>Bacteria</taxon>
        <taxon>Pseudomonadati</taxon>
        <taxon>Pseudomonadota</taxon>
        <taxon>Gammaproteobacteria</taxon>
        <taxon>Oceanospirillales</taxon>
        <taxon>Oceanospirillaceae</taxon>
        <taxon>Thalassolituus</taxon>
    </lineage>
</organism>
<keyword evidence="2 4" id="KW-0807">Transducer</keyword>
<dbReference type="PANTHER" id="PTHR32089:SF120">
    <property type="entry name" value="METHYL-ACCEPTING CHEMOTAXIS PROTEIN TLPQ"/>
    <property type="match status" value="1"/>
</dbReference>
<dbReference type="Proteomes" id="UP001147830">
    <property type="component" value="Unassembled WGS sequence"/>
</dbReference>
<comment type="caution">
    <text evidence="9">The sequence shown here is derived from an EMBL/GenBank/DDBJ whole genome shotgun (WGS) entry which is preliminary data.</text>
</comment>
<feature type="domain" description="HAMP" evidence="8">
    <location>
        <begin position="211"/>
        <end position="263"/>
    </location>
</feature>
<feature type="region of interest" description="Disordered" evidence="5">
    <location>
        <begin position="316"/>
        <end position="336"/>
    </location>
</feature>
<name>A0A9X2WD76_9GAMM</name>
<dbReference type="AlphaFoldDB" id="A0A9X2WD76"/>
<dbReference type="SMART" id="SM00304">
    <property type="entry name" value="HAMP"/>
    <property type="match status" value="1"/>
</dbReference>
<dbReference type="Pfam" id="PF00015">
    <property type="entry name" value="MCPsignal"/>
    <property type="match status" value="1"/>
</dbReference>
<reference evidence="9" key="1">
    <citation type="journal article" date="2022" name="Front. Microbiol.">
        <title>Genome-based taxonomic rearrangement of Oceanobacter-related bacteria including the description of Thalassolituus hydrocarbonoclasticus sp. nov. and Thalassolituus pacificus sp. nov. and emended description of the genus Thalassolituus.</title>
        <authorList>
            <person name="Dong C."/>
            <person name="Wei L."/>
            <person name="Wang J."/>
            <person name="Lai Q."/>
            <person name="Huang Z."/>
            <person name="Shao Z."/>
        </authorList>
    </citation>
    <scope>NUCLEOTIDE SEQUENCE</scope>
    <source>
        <strain evidence="9">59MF3M-4</strain>
    </source>
</reference>
<dbReference type="InterPro" id="IPR004089">
    <property type="entry name" value="MCPsignal_dom"/>
</dbReference>
<evidence type="ECO:0000259" key="7">
    <source>
        <dbReference type="PROSITE" id="PS50111"/>
    </source>
</evidence>
<evidence type="ECO:0000256" key="5">
    <source>
        <dbReference type="SAM" id="MobiDB-lite"/>
    </source>
</evidence>
<dbReference type="InterPro" id="IPR003660">
    <property type="entry name" value="HAMP_dom"/>
</dbReference>
<gene>
    <name evidence="9" type="ORF">NYR02_03855</name>
</gene>
<dbReference type="GO" id="GO:0006935">
    <property type="term" value="P:chemotaxis"/>
    <property type="evidence" value="ECO:0007669"/>
    <property type="project" value="InterPro"/>
</dbReference>
<dbReference type="SUPFAM" id="SSF58104">
    <property type="entry name" value="Methyl-accepting chemotaxis protein (MCP) signaling domain"/>
    <property type="match status" value="1"/>
</dbReference>
<evidence type="ECO:0000256" key="4">
    <source>
        <dbReference type="PROSITE-ProRule" id="PRU00284"/>
    </source>
</evidence>